<reference evidence="2 3" key="1">
    <citation type="submission" date="2020-08" db="EMBL/GenBank/DDBJ databases">
        <title>Genomic Encyclopedia of Type Strains, Phase IV (KMG-IV): sequencing the most valuable type-strain genomes for metagenomic binning, comparative biology and taxonomic classification.</title>
        <authorList>
            <person name="Goeker M."/>
        </authorList>
    </citation>
    <scope>NUCLEOTIDE SEQUENCE [LARGE SCALE GENOMIC DNA]</scope>
    <source>
        <strain evidence="2 3">DSM 10633</strain>
    </source>
</reference>
<keyword evidence="1" id="KW-1133">Transmembrane helix</keyword>
<gene>
    <name evidence="2" type="ORF">HNR36_001271</name>
</gene>
<sequence>MNQRRLAYIIVSMVTVAVISTLMLNNMFDEVPKNHKILIIISATLFSGLFARGLFPADHPDEIDSKHTDNKKNGN</sequence>
<comment type="caution">
    <text evidence="2">The sequence shown here is derived from an EMBL/GenBank/DDBJ whole genome shotgun (WGS) entry which is preliminary data.</text>
</comment>
<evidence type="ECO:0000313" key="3">
    <source>
        <dbReference type="Proteomes" id="UP000557217"/>
    </source>
</evidence>
<accession>A0A840PKD3</accession>
<proteinExistence type="predicted"/>
<organism evidence="2 3">
    <name type="scientific">Ureibacillus thermosphaericus</name>
    <dbReference type="NCBI Taxonomy" id="51173"/>
    <lineage>
        <taxon>Bacteria</taxon>
        <taxon>Bacillati</taxon>
        <taxon>Bacillota</taxon>
        <taxon>Bacilli</taxon>
        <taxon>Bacillales</taxon>
        <taxon>Caryophanaceae</taxon>
        <taxon>Ureibacillus</taxon>
    </lineage>
</organism>
<dbReference type="RefSeq" id="WP_016838522.1">
    <property type="nucleotide sequence ID" value="NZ_AP018335.1"/>
</dbReference>
<keyword evidence="1" id="KW-0472">Membrane</keyword>
<protein>
    <submittedName>
        <fullName evidence="2">Uncharacterized protein</fullName>
    </submittedName>
</protein>
<evidence type="ECO:0000313" key="2">
    <source>
        <dbReference type="EMBL" id="MBB5148885.1"/>
    </source>
</evidence>
<feature type="transmembrane region" description="Helical" evidence="1">
    <location>
        <begin position="37"/>
        <end position="55"/>
    </location>
</feature>
<keyword evidence="3" id="KW-1185">Reference proteome</keyword>
<name>A0A840PKD3_URETH</name>
<dbReference type="Proteomes" id="UP000557217">
    <property type="component" value="Unassembled WGS sequence"/>
</dbReference>
<keyword evidence="1" id="KW-0812">Transmembrane</keyword>
<evidence type="ECO:0000256" key="1">
    <source>
        <dbReference type="SAM" id="Phobius"/>
    </source>
</evidence>
<feature type="transmembrane region" description="Helical" evidence="1">
    <location>
        <begin position="6"/>
        <end position="25"/>
    </location>
</feature>
<dbReference type="EMBL" id="JACHGZ010000011">
    <property type="protein sequence ID" value="MBB5148885.1"/>
    <property type="molecule type" value="Genomic_DNA"/>
</dbReference>
<dbReference type="AlphaFoldDB" id="A0A840PKD3"/>